<dbReference type="PANTHER" id="PTHR18916">
    <property type="entry name" value="DYNACTIN 1-RELATED MICROTUBULE-BINDING"/>
    <property type="match status" value="1"/>
</dbReference>
<feature type="domain" description="CAP-Gly" evidence="3">
    <location>
        <begin position="153"/>
        <end position="195"/>
    </location>
</feature>
<reference evidence="5" key="1">
    <citation type="submission" date="2017-02" db="UniProtKB">
        <authorList>
            <consortium name="WormBaseParasite"/>
        </authorList>
    </citation>
    <scope>IDENTIFICATION</scope>
</reference>
<dbReference type="AlphaFoldDB" id="A0A0N4ZRP3"/>
<dbReference type="Gene3D" id="2.30.30.190">
    <property type="entry name" value="CAP Gly-rich-like domain"/>
    <property type="match status" value="1"/>
</dbReference>
<keyword evidence="1" id="KW-0143">Chaperone</keyword>
<dbReference type="Pfam" id="PF14560">
    <property type="entry name" value="Ubiquitin_2"/>
    <property type="match status" value="1"/>
</dbReference>
<dbReference type="InterPro" id="IPR029071">
    <property type="entry name" value="Ubiquitin-like_domsf"/>
</dbReference>
<dbReference type="Pfam" id="PF01302">
    <property type="entry name" value="CAP_GLY"/>
    <property type="match status" value="1"/>
</dbReference>
<evidence type="ECO:0000259" key="3">
    <source>
        <dbReference type="PROSITE" id="PS50245"/>
    </source>
</evidence>
<proteinExistence type="inferred from homology"/>
<dbReference type="Gene3D" id="3.10.20.90">
    <property type="entry name" value="Phosphatidylinositol 3-kinase Catalytic Subunit, Chain A, domain 1"/>
    <property type="match status" value="1"/>
</dbReference>
<dbReference type="InterPro" id="IPR036859">
    <property type="entry name" value="CAP-Gly_dom_sf"/>
</dbReference>
<evidence type="ECO:0000313" key="4">
    <source>
        <dbReference type="Proteomes" id="UP000038045"/>
    </source>
</evidence>
<evidence type="ECO:0000256" key="2">
    <source>
        <dbReference type="ARBA" id="ARBA00025779"/>
    </source>
</evidence>
<keyword evidence="4" id="KW-1185">Reference proteome</keyword>
<dbReference type="PROSITE" id="PS50245">
    <property type="entry name" value="CAP_GLY_2"/>
    <property type="match status" value="1"/>
</dbReference>
<comment type="similarity">
    <text evidence="2">Belongs to the TBCB family.</text>
</comment>
<evidence type="ECO:0000256" key="1">
    <source>
        <dbReference type="ARBA" id="ARBA00023186"/>
    </source>
</evidence>
<sequence length="214" mass="24444">MINLTIYTNVSDFPHEKKFDSGMRLKEFKEKMIMIAGIENLENMQVELIDQQKQSLKILDDNNKSLKEYDLDSESLILVKDISGGNEEFIGNNDIDERYIMPDEKYAMRDDNVRNFKKKIVETLKESTYLKVGDYVSVTTKDEDKKGTVAYVGEVDFAEGLWIGVNLDLPKGKNDGSVNGKRYFTCPPNHGSFVKPKNCEIISDEVPNNVPEEL</sequence>
<dbReference type="SMART" id="SM01052">
    <property type="entry name" value="CAP_GLY"/>
    <property type="match status" value="1"/>
</dbReference>
<dbReference type="WBParaSite" id="PTRK_0001117700.1">
    <property type="protein sequence ID" value="PTRK_0001117700.1"/>
    <property type="gene ID" value="PTRK_0001117700"/>
</dbReference>
<dbReference type="SUPFAM" id="SSF54236">
    <property type="entry name" value="Ubiquitin-like"/>
    <property type="match status" value="1"/>
</dbReference>
<organism evidence="4 5">
    <name type="scientific">Parastrongyloides trichosuri</name>
    <name type="common">Possum-specific nematode worm</name>
    <dbReference type="NCBI Taxonomy" id="131310"/>
    <lineage>
        <taxon>Eukaryota</taxon>
        <taxon>Metazoa</taxon>
        <taxon>Ecdysozoa</taxon>
        <taxon>Nematoda</taxon>
        <taxon>Chromadorea</taxon>
        <taxon>Rhabditida</taxon>
        <taxon>Tylenchina</taxon>
        <taxon>Panagrolaimomorpha</taxon>
        <taxon>Strongyloidoidea</taxon>
        <taxon>Strongyloididae</taxon>
        <taxon>Parastrongyloides</taxon>
    </lineage>
</organism>
<protein>
    <submittedName>
        <fullName evidence="5">CAP-Gly domain-containing protein</fullName>
    </submittedName>
</protein>
<dbReference type="InterPro" id="IPR000626">
    <property type="entry name" value="Ubiquitin-like_dom"/>
</dbReference>
<dbReference type="STRING" id="131310.A0A0N4ZRP3"/>
<dbReference type="InterPro" id="IPR000938">
    <property type="entry name" value="CAP-Gly_domain"/>
</dbReference>
<dbReference type="PROSITE" id="PS00845">
    <property type="entry name" value="CAP_GLY_1"/>
    <property type="match status" value="1"/>
</dbReference>
<name>A0A0N4ZRP3_PARTI</name>
<dbReference type="Proteomes" id="UP000038045">
    <property type="component" value="Unplaced"/>
</dbReference>
<dbReference type="SUPFAM" id="SSF74924">
    <property type="entry name" value="Cap-Gly domain"/>
    <property type="match status" value="1"/>
</dbReference>
<evidence type="ECO:0000313" key="5">
    <source>
        <dbReference type="WBParaSite" id="PTRK_0001117700.1"/>
    </source>
</evidence>
<accession>A0A0N4ZRP3</accession>